<reference evidence="3" key="1">
    <citation type="submission" date="2023-03" db="EMBL/GenBank/DDBJ databases">
        <title>Amycolatopsis taiwanensis NBRC 103393.</title>
        <authorList>
            <person name="Ichikawa N."/>
            <person name="Sato H."/>
            <person name="Tonouchi N."/>
        </authorList>
    </citation>
    <scope>NUCLEOTIDE SEQUENCE</scope>
    <source>
        <strain evidence="3">NBRC 103393</strain>
    </source>
</reference>
<dbReference type="Proteomes" id="UP001165136">
    <property type="component" value="Unassembled WGS sequence"/>
</dbReference>
<evidence type="ECO:0000256" key="2">
    <source>
        <dbReference type="SAM" id="MobiDB-lite"/>
    </source>
</evidence>
<evidence type="ECO:0008006" key="5">
    <source>
        <dbReference type="Google" id="ProtNLM"/>
    </source>
</evidence>
<comment type="caution">
    <text evidence="3">The sequence shown here is derived from an EMBL/GenBank/DDBJ whole genome shotgun (WGS) entry which is preliminary data.</text>
</comment>
<dbReference type="AlphaFoldDB" id="A0A9W6R8Z0"/>
<organism evidence="3 4">
    <name type="scientific">Amycolatopsis taiwanensis</name>
    <dbReference type="NCBI Taxonomy" id="342230"/>
    <lineage>
        <taxon>Bacteria</taxon>
        <taxon>Bacillati</taxon>
        <taxon>Actinomycetota</taxon>
        <taxon>Actinomycetes</taxon>
        <taxon>Pseudonocardiales</taxon>
        <taxon>Pseudonocardiaceae</taxon>
        <taxon>Amycolatopsis</taxon>
    </lineage>
</organism>
<accession>A0A9W6R8Z0</accession>
<dbReference type="CDD" id="cd05400">
    <property type="entry name" value="NT_2-5OAS_ClassI-CCAase"/>
    <property type="match status" value="1"/>
</dbReference>
<dbReference type="EMBL" id="BSTI01000030">
    <property type="protein sequence ID" value="GLY71083.1"/>
    <property type="molecule type" value="Genomic_DNA"/>
</dbReference>
<name>A0A9W6R8Z0_9PSEU</name>
<dbReference type="Pfam" id="PF18144">
    <property type="entry name" value="SMODS"/>
    <property type="match status" value="1"/>
</dbReference>
<keyword evidence="1" id="KW-0051">Antiviral defense</keyword>
<dbReference type="InterPro" id="IPR006116">
    <property type="entry name" value="NT_2-5OAS_ClassI-CCAase"/>
</dbReference>
<keyword evidence="4" id="KW-1185">Reference proteome</keyword>
<proteinExistence type="predicted"/>
<feature type="compositionally biased region" description="Low complexity" evidence="2">
    <location>
        <begin position="321"/>
        <end position="332"/>
    </location>
</feature>
<evidence type="ECO:0000313" key="4">
    <source>
        <dbReference type="Proteomes" id="UP001165136"/>
    </source>
</evidence>
<protein>
    <recommendedName>
        <fullName evidence="5">Nucleotidyltransferase</fullName>
    </recommendedName>
</protein>
<dbReference type="RefSeq" id="WP_285490629.1">
    <property type="nucleotide sequence ID" value="NZ_BSTI01000030.1"/>
</dbReference>
<evidence type="ECO:0000256" key="1">
    <source>
        <dbReference type="ARBA" id="ARBA00023118"/>
    </source>
</evidence>
<evidence type="ECO:0000313" key="3">
    <source>
        <dbReference type="EMBL" id="GLY71083.1"/>
    </source>
</evidence>
<feature type="region of interest" description="Disordered" evidence="2">
    <location>
        <begin position="321"/>
        <end position="341"/>
    </location>
</feature>
<sequence>MRHTNYFNNFLKNTVNLSQSKLDTLEGRVDSIYTALKADPDLGPRIVKKIPQGSWAQRTIISPQNGKPFDADFLLQIREESDWAYVLKKYAAAVYGALDDHPTYGKMPHGRKCRCVYVEYAENAMHVDIVPFVVRADGSQNIINRDDNCWERTDPAGFTEWMRDRDKIANGHLRRVIRLLKFLRDHKNSFTGTKSILITTLLGEQASWWKKFTTPGYYSDLPTSLLHLVSDLDDWLQARPSKPSIMDPSGSGLTFDHRWSQETYSYFRDRIHVHAAEIADAYHETDEARSIAKWQALFGDKFQLPEPTARSTKFTAVGAAGAAGTDGAYPTASSSRSGRAG</sequence>
<dbReference type="GO" id="GO:0051607">
    <property type="term" value="P:defense response to virus"/>
    <property type="evidence" value="ECO:0007669"/>
    <property type="project" value="UniProtKB-KW"/>
</dbReference>
<gene>
    <name evidence="3" type="ORF">Atai01_77020</name>
</gene>
<dbReference type="GO" id="GO:0016779">
    <property type="term" value="F:nucleotidyltransferase activity"/>
    <property type="evidence" value="ECO:0007669"/>
    <property type="project" value="InterPro"/>
</dbReference>